<feature type="non-terminal residue" evidence="1">
    <location>
        <position position="55"/>
    </location>
</feature>
<proteinExistence type="predicted"/>
<name>X0WYB4_9ZZZZ</name>
<comment type="caution">
    <text evidence="1">The sequence shown here is derived from an EMBL/GenBank/DDBJ whole genome shotgun (WGS) entry which is preliminary data.</text>
</comment>
<dbReference type="AlphaFoldDB" id="X0WYB4"/>
<sequence length="55" mass="6429">MNIYSYIILIALLLQFLLDNISDALNLKALKHEMPPALADVYKPDEYQKSQEYTR</sequence>
<dbReference type="EMBL" id="BARS01034038">
    <property type="protein sequence ID" value="GAG17736.1"/>
    <property type="molecule type" value="Genomic_DNA"/>
</dbReference>
<organism evidence="1">
    <name type="scientific">marine sediment metagenome</name>
    <dbReference type="NCBI Taxonomy" id="412755"/>
    <lineage>
        <taxon>unclassified sequences</taxon>
        <taxon>metagenomes</taxon>
        <taxon>ecological metagenomes</taxon>
    </lineage>
</organism>
<accession>X0WYB4</accession>
<reference evidence="1" key="1">
    <citation type="journal article" date="2014" name="Front. Microbiol.">
        <title>High frequency of phylogenetically diverse reductive dehalogenase-homologous genes in deep subseafloor sedimentary metagenomes.</title>
        <authorList>
            <person name="Kawai M."/>
            <person name="Futagami T."/>
            <person name="Toyoda A."/>
            <person name="Takaki Y."/>
            <person name="Nishi S."/>
            <person name="Hori S."/>
            <person name="Arai W."/>
            <person name="Tsubouchi T."/>
            <person name="Morono Y."/>
            <person name="Uchiyama I."/>
            <person name="Ito T."/>
            <person name="Fujiyama A."/>
            <person name="Inagaki F."/>
            <person name="Takami H."/>
        </authorList>
    </citation>
    <scope>NUCLEOTIDE SEQUENCE</scope>
    <source>
        <strain evidence="1">Expedition CK06-06</strain>
    </source>
</reference>
<evidence type="ECO:0000313" key="1">
    <source>
        <dbReference type="EMBL" id="GAG17736.1"/>
    </source>
</evidence>
<gene>
    <name evidence="1" type="ORF">S01H1_52645</name>
</gene>
<protein>
    <submittedName>
        <fullName evidence="1">Uncharacterized protein</fullName>
    </submittedName>
</protein>